<keyword evidence="7" id="KW-0539">Nucleus</keyword>
<comment type="similarity">
    <text evidence="2">Belongs to the bZIP family.</text>
</comment>
<evidence type="ECO:0000256" key="5">
    <source>
        <dbReference type="ARBA" id="ARBA00023159"/>
    </source>
</evidence>
<dbReference type="AlphaFoldDB" id="A0A9R1UKB1"/>
<dbReference type="GO" id="GO:0005634">
    <property type="term" value="C:nucleus"/>
    <property type="evidence" value="ECO:0007669"/>
    <property type="project" value="UniProtKB-SubCell"/>
</dbReference>
<evidence type="ECO:0000256" key="7">
    <source>
        <dbReference type="ARBA" id="ARBA00023242"/>
    </source>
</evidence>
<evidence type="ECO:0000256" key="6">
    <source>
        <dbReference type="ARBA" id="ARBA00023163"/>
    </source>
</evidence>
<dbReference type="Pfam" id="PF14144">
    <property type="entry name" value="DOG1"/>
    <property type="match status" value="1"/>
</dbReference>
<evidence type="ECO:0000259" key="10">
    <source>
        <dbReference type="PROSITE" id="PS50217"/>
    </source>
</evidence>
<dbReference type="SMART" id="SM00338">
    <property type="entry name" value="BRLZ"/>
    <property type="match status" value="1"/>
</dbReference>
<feature type="compositionally biased region" description="Polar residues" evidence="9">
    <location>
        <begin position="178"/>
        <end position="190"/>
    </location>
</feature>
<dbReference type="InterPro" id="IPR046347">
    <property type="entry name" value="bZIP_sf"/>
</dbReference>
<evidence type="ECO:0000313" key="13">
    <source>
        <dbReference type="Proteomes" id="UP000235145"/>
    </source>
</evidence>
<feature type="compositionally biased region" description="Basic and acidic residues" evidence="9">
    <location>
        <begin position="242"/>
        <end position="251"/>
    </location>
</feature>
<evidence type="ECO:0000256" key="9">
    <source>
        <dbReference type="SAM" id="MobiDB-lite"/>
    </source>
</evidence>
<feature type="coiled-coil region" evidence="8">
    <location>
        <begin position="269"/>
        <end position="296"/>
    </location>
</feature>
<dbReference type="PROSITE" id="PS00036">
    <property type="entry name" value="BZIP_BASIC"/>
    <property type="match status" value="1"/>
</dbReference>
<evidence type="ECO:0008006" key="14">
    <source>
        <dbReference type="Google" id="ProtNLM"/>
    </source>
</evidence>
<dbReference type="PROSITE" id="PS50217">
    <property type="entry name" value="BZIP"/>
    <property type="match status" value="1"/>
</dbReference>
<evidence type="ECO:0000256" key="2">
    <source>
        <dbReference type="ARBA" id="ARBA00007163"/>
    </source>
</evidence>
<evidence type="ECO:0000256" key="1">
    <source>
        <dbReference type="ARBA" id="ARBA00004123"/>
    </source>
</evidence>
<comment type="subcellular location">
    <subcellularLocation>
        <location evidence="1">Nucleus</location>
    </subcellularLocation>
</comment>
<evidence type="ECO:0000256" key="3">
    <source>
        <dbReference type="ARBA" id="ARBA00023015"/>
    </source>
</evidence>
<feature type="domain" description="DOG1" evidence="11">
    <location>
        <begin position="324"/>
        <end position="550"/>
    </location>
</feature>
<name>A0A9R1UKB1_LACSA</name>
<dbReference type="SUPFAM" id="SSF57959">
    <property type="entry name" value="Leucine zipper domain"/>
    <property type="match status" value="1"/>
</dbReference>
<accession>A0A9R1UKB1</accession>
<keyword evidence="4" id="KW-0238">DNA-binding</keyword>
<comment type="caution">
    <text evidence="12">The sequence shown here is derived from an EMBL/GenBank/DDBJ whole genome shotgun (WGS) entry which is preliminary data.</text>
</comment>
<dbReference type="Gene3D" id="1.20.5.170">
    <property type="match status" value="1"/>
</dbReference>
<dbReference type="GO" id="GO:0043565">
    <property type="term" value="F:sequence-specific DNA binding"/>
    <property type="evidence" value="ECO:0007669"/>
    <property type="project" value="InterPro"/>
</dbReference>
<reference evidence="12 13" key="1">
    <citation type="journal article" date="2017" name="Nat. Commun.">
        <title>Genome assembly with in vitro proximity ligation data and whole-genome triplication in lettuce.</title>
        <authorList>
            <person name="Reyes-Chin-Wo S."/>
            <person name="Wang Z."/>
            <person name="Yang X."/>
            <person name="Kozik A."/>
            <person name="Arikit S."/>
            <person name="Song C."/>
            <person name="Xia L."/>
            <person name="Froenicke L."/>
            <person name="Lavelle D.O."/>
            <person name="Truco M.J."/>
            <person name="Xia R."/>
            <person name="Zhu S."/>
            <person name="Xu C."/>
            <person name="Xu H."/>
            <person name="Xu X."/>
            <person name="Cox K."/>
            <person name="Korf I."/>
            <person name="Meyers B.C."/>
            <person name="Michelmore R.W."/>
        </authorList>
    </citation>
    <scope>NUCLEOTIDE SEQUENCE [LARGE SCALE GENOMIC DNA]</scope>
    <source>
        <strain evidence="13">cv. Salinas</strain>
        <tissue evidence="12">Seedlings</tissue>
    </source>
</reference>
<feature type="region of interest" description="Disordered" evidence="9">
    <location>
        <begin position="1"/>
        <end position="83"/>
    </location>
</feature>
<dbReference type="GO" id="GO:0006351">
    <property type="term" value="P:DNA-templated transcription"/>
    <property type="evidence" value="ECO:0007669"/>
    <property type="project" value="InterPro"/>
</dbReference>
<dbReference type="PROSITE" id="PS51806">
    <property type="entry name" value="DOG1"/>
    <property type="match status" value="1"/>
</dbReference>
<dbReference type="EMBL" id="NBSK02000009">
    <property type="protein sequence ID" value="KAJ0188456.1"/>
    <property type="molecule type" value="Genomic_DNA"/>
</dbReference>
<dbReference type="PANTHER" id="PTHR45693:SF13">
    <property type="entry name" value="TRANSCRIPTION FACTOR TGA10"/>
    <property type="match status" value="1"/>
</dbReference>
<dbReference type="CDD" id="cd14708">
    <property type="entry name" value="bZIP_HBP1b-like"/>
    <property type="match status" value="1"/>
</dbReference>
<evidence type="ECO:0000259" key="11">
    <source>
        <dbReference type="PROSITE" id="PS51806"/>
    </source>
</evidence>
<keyword evidence="13" id="KW-1185">Reference proteome</keyword>
<protein>
    <recommendedName>
        <fullName evidence="14">BZIP domain-containing protein</fullName>
    </recommendedName>
</protein>
<feature type="region of interest" description="Disordered" evidence="9">
    <location>
        <begin position="130"/>
        <end position="253"/>
    </location>
</feature>
<gene>
    <name evidence="12" type="ORF">LSAT_V11C900466080</name>
</gene>
<evidence type="ECO:0000256" key="8">
    <source>
        <dbReference type="SAM" id="Coils"/>
    </source>
</evidence>
<feature type="domain" description="BZIP" evidence="10">
    <location>
        <begin position="248"/>
        <end position="292"/>
    </location>
</feature>
<feature type="compositionally biased region" description="Polar residues" evidence="9">
    <location>
        <begin position="144"/>
        <end position="157"/>
    </location>
</feature>
<evidence type="ECO:0000256" key="4">
    <source>
        <dbReference type="ARBA" id="ARBA00023125"/>
    </source>
</evidence>
<organism evidence="12 13">
    <name type="scientific">Lactuca sativa</name>
    <name type="common">Garden lettuce</name>
    <dbReference type="NCBI Taxonomy" id="4236"/>
    <lineage>
        <taxon>Eukaryota</taxon>
        <taxon>Viridiplantae</taxon>
        <taxon>Streptophyta</taxon>
        <taxon>Embryophyta</taxon>
        <taxon>Tracheophyta</taxon>
        <taxon>Spermatophyta</taxon>
        <taxon>Magnoliopsida</taxon>
        <taxon>eudicotyledons</taxon>
        <taxon>Gunneridae</taxon>
        <taxon>Pentapetalae</taxon>
        <taxon>asterids</taxon>
        <taxon>campanulids</taxon>
        <taxon>Asterales</taxon>
        <taxon>Asteraceae</taxon>
        <taxon>Cichorioideae</taxon>
        <taxon>Cichorieae</taxon>
        <taxon>Lactucinae</taxon>
        <taxon>Lactuca</taxon>
    </lineage>
</organism>
<dbReference type="PANTHER" id="PTHR45693">
    <property type="entry name" value="TRANSCRIPTION FACTOR TGA9"/>
    <property type="match status" value="1"/>
</dbReference>
<proteinExistence type="inferred from homology"/>
<keyword evidence="8" id="KW-0175">Coiled coil</keyword>
<evidence type="ECO:0000313" key="12">
    <source>
        <dbReference type="EMBL" id="KAJ0188456.1"/>
    </source>
</evidence>
<keyword evidence="6" id="KW-0804">Transcription</keyword>
<keyword evidence="5" id="KW-0010">Activator</keyword>
<dbReference type="InterPro" id="IPR025422">
    <property type="entry name" value="TGA_domain"/>
</dbReference>
<dbReference type="GO" id="GO:0003700">
    <property type="term" value="F:DNA-binding transcription factor activity"/>
    <property type="evidence" value="ECO:0007669"/>
    <property type="project" value="InterPro"/>
</dbReference>
<dbReference type="Pfam" id="PF00170">
    <property type="entry name" value="bZIP_1"/>
    <property type="match status" value="1"/>
</dbReference>
<sequence length="554" mass="61939">MSFERGEDHRRHHQNHPSPPPQDHQEKTKNPPFLTNIMATTNKGYSNTSTNTFLDPQQHHHHHHQQPHHQLQFVQHQEHHHHDSNQISFAMVNHSMPSTNPTTTNENIMRNDGGGPYDLADLDQALFLYGDQGQPATGGDPSAALSSIQDHQRQGSASGMRPPTLNIFPSQPMHVVDPSTSTTKATTGLVSPSSSGSRRPSEQSMDNIANHKKDAPPPAPQSSKAIKNEGNKKGPTTSSDQNRPKTPDPKTLRRLAQNREAARKSRLRKKAYVQQLESSRIKLTQLEQELQRARAQGVYLGNGGGVLGADQGVPLGMSNISSDAAVFDMEYARWLEDYHRQMCELQAAVQEHLPENELRIYVDNCIARIDDVMNLKSIVAKSDVFHIISGTWKTPAERCFMWIGGFRPSELIKIILGQIEPLTEQQLMAICEVQQATQEAEEALSQGLDALNQSLSDTIASDALSSPTNMANYMGQMAAAMNKLSTLESFVIQVHYLSIYFPRYIADNLRRQTIHHVLQLLTTRQAARSLLAVAEHFHRLRSLSSLWVARPRQD</sequence>
<keyword evidence="3" id="KW-0805">Transcription regulation</keyword>
<dbReference type="FunFam" id="1.20.5.170:FF:000019">
    <property type="entry name" value="BZIP family transcription factor"/>
    <property type="match status" value="1"/>
</dbReference>
<feature type="compositionally biased region" description="Polar residues" evidence="9">
    <location>
        <begin position="37"/>
        <end position="55"/>
    </location>
</feature>
<dbReference type="InterPro" id="IPR004827">
    <property type="entry name" value="bZIP"/>
</dbReference>
<dbReference type="Proteomes" id="UP000235145">
    <property type="component" value="Unassembled WGS sequence"/>
</dbReference>